<name>A0A479ZXF2_9CYAN</name>
<evidence type="ECO:0000313" key="6">
    <source>
        <dbReference type="EMBL" id="GCL35851.1"/>
    </source>
</evidence>
<keyword evidence="7" id="KW-1185">Reference proteome</keyword>
<comment type="caution">
    <text evidence="6">The sequence shown here is derived from an EMBL/GenBank/DDBJ whole genome shotgun (WGS) entry which is preliminary data.</text>
</comment>
<evidence type="ECO:0000256" key="1">
    <source>
        <dbReference type="ARBA" id="ARBA00022801"/>
    </source>
</evidence>
<dbReference type="InterPro" id="IPR029058">
    <property type="entry name" value="AB_hydrolase_fold"/>
</dbReference>
<keyword evidence="3" id="KW-0443">Lipid metabolism</keyword>
<dbReference type="GO" id="GO:0016042">
    <property type="term" value="P:lipid catabolic process"/>
    <property type="evidence" value="ECO:0007669"/>
    <property type="project" value="UniProtKB-KW"/>
</dbReference>
<feature type="domain" description="DUF1400" evidence="5">
    <location>
        <begin position="34"/>
        <end position="159"/>
    </location>
</feature>
<feature type="chain" id="PRO_5019717218" description="DUF1400 domain-containing protein" evidence="4">
    <location>
        <begin position="35"/>
        <end position="548"/>
    </location>
</feature>
<dbReference type="Pfam" id="PF03403">
    <property type="entry name" value="PAF-AH_p_II"/>
    <property type="match status" value="1"/>
</dbReference>
<evidence type="ECO:0000256" key="3">
    <source>
        <dbReference type="ARBA" id="ARBA00023098"/>
    </source>
</evidence>
<dbReference type="EMBL" id="BJCE01000019">
    <property type="protein sequence ID" value="GCL35851.1"/>
    <property type="molecule type" value="Genomic_DNA"/>
</dbReference>
<keyword evidence="4" id="KW-0732">Signal</keyword>
<keyword evidence="2" id="KW-0442">Lipid degradation</keyword>
<evidence type="ECO:0000259" key="5">
    <source>
        <dbReference type="Pfam" id="PF07176"/>
    </source>
</evidence>
<dbReference type="PANTHER" id="PTHR10272:SF13">
    <property type="entry name" value="POLY(ETHYLENE TEREPHTHALATE) HYDROLASE"/>
    <property type="match status" value="1"/>
</dbReference>
<dbReference type="Gene3D" id="3.40.50.1820">
    <property type="entry name" value="alpha/beta hydrolase"/>
    <property type="match status" value="1"/>
</dbReference>
<keyword evidence="1" id="KW-0378">Hydrolase</keyword>
<protein>
    <recommendedName>
        <fullName evidence="5">DUF1400 domain-containing protein</fullName>
    </recommendedName>
</protein>
<dbReference type="AlphaFoldDB" id="A0A479ZXF2"/>
<dbReference type="SUPFAM" id="SSF53474">
    <property type="entry name" value="alpha/beta-Hydrolases"/>
    <property type="match status" value="1"/>
</dbReference>
<dbReference type="Proteomes" id="UP000300142">
    <property type="component" value="Unassembled WGS sequence"/>
</dbReference>
<sequence length="548" mass="59760">MFTKKSWQKLKIFAGAFCVIAVTPFCEVNTSAMAADTVIIRYGPLKDSVSLAELKKAVETGKLPDSLELYTKRMTEEQRQFLLGGLKNTIPINVVTLDRLINTQIGTTILSDISTAISRKDQAGVKAIKAGLILGANSPQGLSVLSFIEAYPSKHLQINLPQAINVLRNLNSAFFRTQQFMLAIAPLLNPTEVKFNSALDPAEAGKAEVQTLSLSYNDQKRQRQIPVDIYFSTTATVNKPLIVFSHGLGSVGTDLRYLAKHLASHGYVVAAPEHPGSNEASSNAAYQGKKRLVEPQEFLDRPRDISFILDELEKLNQSPNNPLQGKLATNNVMVVGHSFGGGTALALAGGELQIDHLKQKCQRNLVQGSLGEVVQCVAQELPEKTYQLRDGRVKQAIALNPISSLMFGDSGLAKIQIPTLVFASSADKTTPALTEQVLSFAKIRSPKWLVGVIGASHLSVKDPDFTVDQSYIPDTPILSREITGEQAKDVRKFLCAITLAMAAQLTPEASQYAPFLTSEYAQIASTRLFPFRIVRELPPQVLEMMAGQ</sequence>
<dbReference type="Pfam" id="PF07176">
    <property type="entry name" value="DUF1400"/>
    <property type="match status" value="1"/>
</dbReference>
<dbReference type="GO" id="GO:0003847">
    <property type="term" value="F:1-alkyl-2-acetylglycerophosphocholine esterase activity"/>
    <property type="evidence" value="ECO:0007669"/>
    <property type="project" value="TreeGrafter"/>
</dbReference>
<evidence type="ECO:0000313" key="7">
    <source>
        <dbReference type="Proteomes" id="UP000300142"/>
    </source>
</evidence>
<gene>
    <name evidence="6" type="ORF">SR1949_09510</name>
</gene>
<accession>A0A479ZXF2</accession>
<dbReference type="RefSeq" id="WP_137666531.1">
    <property type="nucleotide sequence ID" value="NZ_BJCE01000019.1"/>
</dbReference>
<dbReference type="InterPro" id="IPR010802">
    <property type="entry name" value="DUF1400"/>
</dbReference>
<reference evidence="7" key="1">
    <citation type="submission" date="2019-02" db="EMBL/GenBank/DDBJ databases">
        <title>Draft genome sequence of Sphaerospermopsis reniformis NIES-1949.</title>
        <authorList>
            <person name="Yamaguchi H."/>
            <person name="Suzuki S."/>
            <person name="Kawachi M."/>
        </authorList>
    </citation>
    <scope>NUCLEOTIDE SEQUENCE [LARGE SCALE GENOMIC DNA]</scope>
    <source>
        <strain evidence="7">NIES-1949</strain>
    </source>
</reference>
<dbReference type="PANTHER" id="PTHR10272">
    <property type="entry name" value="PLATELET-ACTIVATING FACTOR ACETYLHYDROLASE"/>
    <property type="match status" value="1"/>
</dbReference>
<organism evidence="6 7">
    <name type="scientific">Sphaerospermopsis reniformis</name>
    <dbReference type="NCBI Taxonomy" id="531300"/>
    <lineage>
        <taxon>Bacteria</taxon>
        <taxon>Bacillati</taxon>
        <taxon>Cyanobacteriota</taxon>
        <taxon>Cyanophyceae</taxon>
        <taxon>Nostocales</taxon>
        <taxon>Aphanizomenonaceae</taxon>
        <taxon>Sphaerospermopsis</taxon>
    </lineage>
</organism>
<feature type="signal peptide" evidence="4">
    <location>
        <begin position="1"/>
        <end position="34"/>
    </location>
</feature>
<evidence type="ECO:0000256" key="2">
    <source>
        <dbReference type="ARBA" id="ARBA00022963"/>
    </source>
</evidence>
<evidence type="ECO:0000256" key="4">
    <source>
        <dbReference type="SAM" id="SignalP"/>
    </source>
</evidence>
<proteinExistence type="predicted"/>